<dbReference type="RefSeq" id="WP_032513786.1">
    <property type="nucleotide sequence ID" value="NZ_JNAJ01000012.1"/>
</dbReference>
<name>A0A0A1ZUH5_PROMR</name>
<evidence type="ECO:0000313" key="1">
    <source>
        <dbReference type="EMBL" id="KGF91808.1"/>
    </source>
</evidence>
<comment type="caution">
    <text evidence="1">The sequence shown here is derived from an EMBL/GenBank/DDBJ whole genome shotgun (WGS) entry which is preliminary data.</text>
</comment>
<dbReference type="EMBL" id="JNAJ01000012">
    <property type="protein sequence ID" value="KGF91808.1"/>
    <property type="molecule type" value="Genomic_DNA"/>
</dbReference>
<protein>
    <submittedName>
        <fullName evidence="1">Putative Annexin</fullName>
    </submittedName>
</protein>
<reference evidence="2" key="1">
    <citation type="journal article" date="2014" name="Sci. Data">
        <title>Genomes of diverse isolates of the marine cyanobacterium Prochlorococcus.</title>
        <authorList>
            <person name="Biller S."/>
            <person name="Berube P."/>
            <person name="Thompson J."/>
            <person name="Kelly L."/>
            <person name="Roggensack S."/>
            <person name="Awad L."/>
            <person name="Roache-Johnson K."/>
            <person name="Ding H."/>
            <person name="Giovannoni S.J."/>
            <person name="Moore L.R."/>
            <person name="Chisholm S.W."/>
        </authorList>
    </citation>
    <scope>NUCLEOTIDE SEQUENCE [LARGE SCALE GENOMIC DNA]</scope>
</reference>
<sequence>MLKFFSILLIIFIGLLILIFKKQKLKNAINIKKFYPKKVKRDRKNNNKFLSNKKSFSYEHEEKYYSLFYKKSQRNKMFTLFQGNAEDKLKALKIAEELADKSTLPILRKGLRDISPEVIEISAFLIRKFK</sequence>
<accession>A0A0A1ZUH5</accession>
<organism evidence="1 2">
    <name type="scientific">Prochlorococcus marinus str. MIT 9116</name>
    <dbReference type="NCBI Taxonomy" id="167544"/>
    <lineage>
        <taxon>Bacteria</taxon>
        <taxon>Bacillati</taxon>
        <taxon>Cyanobacteriota</taxon>
        <taxon>Cyanophyceae</taxon>
        <taxon>Synechococcales</taxon>
        <taxon>Prochlorococcaceae</taxon>
        <taxon>Prochlorococcus</taxon>
    </lineage>
</organism>
<dbReference type="AlphaFoldDB" id="A0A0A1ZUH5"/>
<dbReference type="OrthoDB" id="541597at2"/>
<gene>
    <name evidence="1" type="ORF">EU93_0956</name>
</gene>
<proteinExistence type="predicted"/>
<evidence type="ECO:0000313" key="2">
    <source>
        <dbReference type="Proteomes" id="UP000030491"/>
    </source>
</evidence>
<dbReference type="Proteomes" id="UP000030491">
    <property type="component" value="Unassembled WGS sequence"/>
</dbReference>